<dbReference type="SMART" id="SM00382">
    <property type="entry name" value="AAA"/>
    <property type="match status" value="1"/>
</dbReference>
<dbReference type="GO" id="GO:0005524">
    <property type="term" value="F:ATP binding"/>
    <property type="evidence" value="ECO:0007669"/>
    <property type="project" value="UniProtKB-KW"/>
</dbReference>
<gene>
    <name evidence="4" type="ORF">UFOPK2242_00234</name>
    <name evidence="5" type="ORF">UFOPK2996_00278</name>
    <name evidence="6" type="ORF">UFOPK3317_00294</name>
    <name evidence="7" type="ORF">UFOPK3974_00382</name>
    <name evidence="8" type="ORF">UFOPK4071_00093</name>
</gene>
<name>A0A6J6WVI5_9ZZZZ</name>
<dbReference type="InterPro" id="IPR037257">
    <property type="entry name" value="T2SS_E_N_sf"/>
</dbReference>
<keyword evidence="1" id="KW-0547">Nucleotide-binding</keyword>
<dbReference type="GO" id="GO:0016887">
    <property type="term" value="F:ATP hydrolysis activity"/>
    <property type="evidence" value="ECO:0007669"/>
    <property type="project" value="TreeGrafter"/>
</dbReference>
<organism evidence="5">
    <name type="scientific">freshwater metagenome</name>
    <dbReference type="NCBI Taxonomy" id="449393"/>
    <lineage>
        <taxon>unclassified sequences</taxon>
        <taxon>metagenomes</taxon>
        <taxon>ecological metagenomes</taxon>
    </lineage>
</organism>
<dbReference type="GO" id="GO:0005886">
    <property type="term" value="C:plasma membrane"/>
    <property type="evidence" value="ECO:0007669"/>
    <property type="project" value="TreeGrafter"/>
</dbReference>
<dbReference type="Pfam" id="PF05157">
    <property type="entry name" value="MshEN"/>
    <property type="match status" value="1"/>
</dbReference>
<evidence type="ECO:0000256" key="2">
    <source>
        <dbReference type="ARBA" id="ARBA00022840"/>
    </source>
</evidence>
<proteinExistence type="predicted"/>
<dbReference type="FunFam" id="3.30.300.160:FF:000002">
    <property type="entry name" value="Type II secretion system protein E"/>
    <property type="match status" value="1"/>
</dbReference>
<evidence type="ECO:0000256" key="1">
    <source>
        <dbReference type="ARBA" id="ARBA00022741"/>
    </source>
</evidence>
<evidence type="ECO:0000313" key="6">
    <source>
        <dbReference type="EMBL" id="CAB4858782.1"/>
    </source>
</evidence>
<dbReference type="EMBL" id="CAEZWM010000014">
    <property type="protein sequence ID" value="CAB4648070.1"/>
    <property type="molecule type" value="Genomic_DNA"/>
</dbReference>
<dbReference type="EMBL" id="CAFAAH010000018">
    <property type="protein sequence ID" value="CAB4788940.1"/>
    <property type="molecule type" value="Genomic_DNA"/>
</dbReference>
<dbReference type="InterPro" id="IPR027417">
    <property type="entry name" value="P-loop_NTPase"/>
</dbReference>
<accession>A0A6J6WVI5</accession>
<dbReference type="FunFam" id="3.40.50.300:FF:000398">
    <property type="entry name" value="Type IV pilus assembly ATPase PilB"/>
    <property type="match status" value="1"/>
</dbReference>
<dbReference type="Gene3D" id="3.30.300.160">
    <property type="entry name" value="Type II secretion system, protein E, N-terminal domain"/>
    <property type="match status" value="1"/>
</dbReference>
<dbReference type="SUPFAM" id="SSF160246">
    <property type="entry name" value="EspE N-terminal domain-like"/>
    <property type="match status" value="1"/>
</dbReference>
<dbReference type="InterPro" id="IPR001482">
    <property type="entry name" value="T2SS/T4SS_dom"/>
</dbReference>
<dbReference type="FunFam" id="3.30.450.90:FF:000001">
    <property type="entry name" value="Type II secretion system ATPase GspE"/>
    <property type="match status" value="1"/>
</dbReference>
<evidence type="ECO:0000313" key="8">
    <source>
        <dbReference type="EMBL" id="CAB5000560.1"/>
    </source>
</evidence>
<dbReference type="EMBL" id="CAFBPF010000005">
    <property type="protein sequence ID" value="CAB5000560.1"/>
    <property type="molecule type" value="Genomic_DNA"/>
</dbReference>
<dbReference type="CDD" id="cd01129">
    <property type="entry name" value="PulE-GspE-like"/>
    <property type="match status" value="1"/>
</dbReference>
<dbReference type="PANTHER" id="PTHR30258:SF3">
    <property type="entry name" value="SLL1921 PROTEIN"/>
    <property type="match status" value="1"/>
</dbReference>
<dbReference type="PROSITE" id="PS00662">
    <property type="entry name" value="T2SP_E"/>
    <property type="match status" value="1"/>
</dbReference>
<dbReference type="PANTHER" id="PTHR30258">
    <property type="entry name" value="TYPE II SECRETION SYSTEM PROTEIN GSPE-RELATED"/>
    <property type="match status" value="1"/>
</dbReference>
<evidence type="ECO:0000259" key="3">
    <source>
        <dbReference type="PROSITE" id="PS00662"/>
    </source>
</evidence>
<dbReference type="EMBL" id="CAFBOR010000034">
    <property type="protein sequence ID" value="CAB4981390.1"/>
    <property type="molecule type" value="Genomic_DNA"/>
</dbReference>
<dbReference type="Gene3D" id="3.40.50.300">
    <property type="entry name" value="P-loop containing nucleotide triphosphate hydrolases"/>
    <property type="match status" value="1"/>
</dbReference>
<dbReference type="Pfam" id="PF00437">
    <property type="entry name" value="T2SSE"/>
    <property type="match status" value="1"/>
</dbReference>
<evidence type="ECO:0000313" key="7">
    <source>
        <dbReference type="EMBL" id="CAB4981390.1"/>
    </source>
</evidence>
<dbReference type="Gene3D" id="3.30.450.90">
    <property type="match status" value="1"/>
</dbReference>
<evidence type="ECO:0000313" key="4">
    <source>
        <dbReference type="EMBL" id="CAB4648070.1"/>
    </source>
</evidence>
<feature type="domain" description="Bacterial type II secretion system protein E" evidence="3">
    <location>
        <begin position="376"/>
        <end position="390"/>
    </location>
</feature>
<dbReference type="InterPro" id="IPR007831">
    <property type="entry name" value="T2SS_GspE_N"/>
</dbReference>
<reference evidence="5" key="1">
    <citation type="submission" date="2020-05" db="EMBL/GenBank/DDBJ databases">
        <authorList>
            <person name="Chiriac C."/>
            <person name="Salcher M."/>
            <person name="Ghai R."/>
            <person name="Kavagutti S V."/>
        </authorList>
    </citation>
    <scope>NUCLEOTIDE SEQUENCE</scope>
</reference>
<dbReference type="SUPFAM" id="SSF52540">
    <property type="entry name" value="P-loop containing nucleoside triphosphate hydrolases"/>
    <property type="match status" value="1"/>
</dbReference>
<dbReference type="InterPro" id="IPR003593">
    <property type="entry name" value="AAA+_ATPase"/>
</dbReference>
<keyword evidence="2" id="KW-0067">ATP-binding</keyword>
<sequence length="560" mass="61504">MSEGTPLGSLLVETGLITEDQLAEALATQVSTGRPIGRVLIDQGLISESDLVRSLAKQVGLEFVDLTERVIDATVASLIPEGLARRYQALPISWDEDVLVVAMADPSNVLAVDDIRALTGAQVRCVVATSAQIRETIDRFHRLDSEVDDLASQAADELSDNDELANVSAVVEDAPIVKFVNLLITQAVADRASDIHVEPAERDLRIRFRIDGVLHEVMRSPKAIQAGVISRLKVMSDINIAERRIPQDGRMSLTVGGKPIDLRVATLPTVHGEKVVMRILDKNQALLSLQDQGFLPDTLERYERSFRKPYGTVLVTGPTGSGKSTTLYATLNVLNEVQRNIITIEDPVEYRLAGINQIQVNPKAGLTFASALRSILRADPDVLLVGEIRDRETAIIGIEAALTGHLVLTTLHTNDAASTPMRLLEMGVEPFLVTSALDVVLAQRLARRLCDRCKEPYQPSEEELLSARWAMETIDIGDWPTLHRAVGCSACGRTGYRGRFALHEVMPISEEIERLIIERRSVEDLAKVAQMEGMIPLRQDGLRKAAMGMTSIEEIFRVVT</sequence>
<dbReference type="EMBL" id="CAFBLK010000033">
    <property type="protein sequence ID" value="CAB4858782.1"/>
    <property type="molecule type" value="Genomic_DNA"/>
</dbReference>
<protein>
    <submittedName>
        <fullName evidence="5">Unannotated protein</fullName>
    </submittedName>
</protein>
<evidence type="ECO:0000313" key="5">
    <source>
        <dbReference type="EMBL" id="CAB4788940.1"/>
    </source>
</evidence>
<dbReference type="Gene3D" id="1.10.40.70">
    <property type="match status" value="1"/>
</dbReference>
<dbReference type="AlphaFoldDB" id="A0A6J6WVI5"/>